<gene>
    <name evidence="1" type="ORF">CLV48_104257</name>
</gene>
<dbReference type="AlphaFoldDB" id="A0A2P8E6H9"/>
<evidence type="ECO:0000313" key="1">
    <source>
        <dbReference type="EMBL" id="PSL05082.1"/>
    </source>
</evidence>
<organism evidence="1 2">
    <name type="scientific">Cecembia rubra</name>
    <dbReference type="NCBI Taxonomy" id="1485585"/>
    <lineage>
        <taxon>Bacteria</taxon>
        <taxon>Pseudomonadati</taxon>
        <taxon>Bacteroidota</taxon>
        <taxon>Cytophagia</taxon>
        <taxon>Cytophagales</taxon>
        <taxon>Cyclobacteriaceae</taxon>
        <taxon>Cecembia</taxon>
    </lineage>
</organism>
<sequence length="389" mass="45270">MLRGYFIIFLFYYLASCKSPNEQYYLKDDQLLHQVSIRDKLGQEEGGLQELFYDLMVTEFVLPDSILVSQIDKIILHKQKFILFDKNLSLLLVFDPNGYFIGKIGELGLGPGQYQGIKDFSVWEDTLTIFSTADLRLFQYSLTDLEFLGSYKIEFFGNSMIQLSNNEFMFYINHNPSDFVKDKNVLYYNKNTGETKTFFPYDHSKSNAIIPFSGFISKQGNEVYFSLPFDDKVYVFDQEKLDFFLKYKTDNVNDFVFANRGDFQKFLFGGLFQDPANGVSVLGNVFLKNDNYLVFSYYLNGRLYYGIYSLVSNGFKTFSKGFENDISFKLVGDPMILNTENELIFISNSETIEYFRKQGGIEESFFGKMFKDLDSVNSLYLLKMKIKPF</sequence>
<keyword evidence="2" id="KW-1185">Reference proteome</keyword>
<dbReference type="Proteomes" id="UP000240708">
    <property type="component" value="Unassembled WGS sequence"/>
</dbReference>
<accession>A0A2P8E6H9</accession>
<reference evidence="1 2" key="1">
    <citation type="submission" date="2018-03" db="EMBL/GenBank/DDBJ databases">
        <title>Genomic Encyclopedia of Archaeal and Bacterial Type Strains, Phase II (KMG-II): from individual species to whole genera.</title>
        <authorList>
            <person name="Goeker M."/>
        </authorList>
    </citation>
    <scope>NUCLEOTIDE SEQUENCE [LARGE SCALE GENOMIC DNA]</scope>
    <source>
        <strain evidence="1 2">DSM 28057</strain>
    </source>
</reference>
<evidence type="ECO:0000313" key="2">
    <source>
        <dbReference type="Proteomes" id="UP000240708"/>
    </source>
</evidence>
<protein>
    <submittedName>
        <fullName evidence="1">6-bladed beta-propeller protein</fullName>
    </submittedName>
</protein>
<name>A0A2P8E6H9_9BACT</name>
<dbReference type="SUPFAM" id="SSF75011">
    <property type="entry name" value="3-carboxy-cis,cis-mucoante lactonizing enzyme"/>
    <property type="match status" value="1"/>
</dbReference>
<dbReference type="Pfam" id="PF17170">
    <property type="entry name" value="DUF5128"/>
    <property type="match status" value="1"/>
</dbReference>
<dbReference type="EMBL" id="PYGF01000004">
    <property type="protein sequence ID" value="PSL05082.1"/>
    <property type="molecule type" value="Genomic_DNA"/>
</dbReference>
<proteinExistence type="predicted"/>
<comment type="caution">
    <text evidence="1">The sequence shown here is derived from an EMBL/GenBank/DDBJ whole genome shotgun (WGS) entry which is preliminary data.</text>
</comment>